<keyword evidence="1" id="KW-0472">Membrane</keyword>
<dbReference type="Gene3D" id="3.30.1330.60">
    <property type="entry name" value="OmpA-like domain"/>
    <property type="match status" value="1"/>
</dbReference>
<feature type="transmembrane region" description="Helical" evidence="1">
    <location>
        <begin position="16"/>
        <end position="40"/>
    </location>
</feature>
<proteinExistence type="predicted"/>
<keyword evidence="1" id="KW-0812">Transmembrane</keyword>
<sequence>MRYSRRHNQPQEELNIWSAFTDLMSNTFIIAMLFLLLAIVRSANTQARLNQAIETRKQNAPPPILVIEDKGVYRFASGSAEIPVIMDQYIRNKIVPQIEQHTQQYKINVVEIIGHTDGQANGNAASNLDQDLEKVASATIPVNQLKAGSNADLGLMRALAVVQVLRNIQSTSNRLQGLNFRAYSAAQLILPDGNFATVNRNPDATRRRTEIRFTRPGAPIKVE</sequence>
<protein>
    <submittedName>
        <fullName evidence="2">Flagellar motor protein</fullName>
    </submittedName>
</protein>
<reference evidence="2 3" key="1">
    <citation type="journal article" date="2019" name="Front. Microbiol.">
        <title>Genomic Features for Desiccation Tolerance and Sugar Biosynthesis in the Extremophile Gloeocapsopsis sp. UTEX B3054.</title>
        <authorList>
            <person name="Urrejola C."/>
            <person name="Alcorta J."/>
            <person name="Salas L."/>
            <person name="Vasquez M."/>
            <person name="Polz M.F."/>
            <person name="Vicuna R."/>
            <person name="Diez B."/>
        </authorList>
    </citation>
    <scope>NUCLEOTIDE SEQUENCE [LARGE SCALE GENOMIC DNA]</scope>
    <source>
        <strain evidence="2 3">1H9</strain>
    </source>
</reference>
<name>A0A6N8FXK5_9CHRO</name>
<dbReference type="AlphaFoldDB" id="A0A6N8FXK5"/>
<dbReference type="Proteomes" id="UP000441797">
    <property type="component" value="Unassembled WGS sequence"/>
</dbReference>
<accession>A0A6N8FXK5</accession>
<comment type="caution">
    <text evidence="2">The sequence shown here is derived from an EMBL/GenBank/DDBJ whole genome shotgun (WGS) entry which is preliminary data.</text>
</comment>
<dbReference type="SUPFAM" id="SSF103088">
    <property type="entry name" value="OmpA-like"/>
    <property type="match status" value="1"/>
</dbReference>
<keyword evidence="3" id="KW-1185">Reference proteome</keyword>
<evidence type="ECO:0000313" key="3">
    <source>
        <dbReference type="Proteomes" id="UP000441797"/>
    </source>
</evidence>
<dbReference type="OrthoDB" id="559153at2"/>
<gene>
    <name evidence="2" type="ORF">BWI75_15490</name>
</gene>
<dbReference type="EMBL" id="NAPY01000025">
    <property type="protein sequence ID" value="MUL37691.1"/>
    <property type="molecule type" value="Genomic_DNA"/>
</dbReference>
<organism evidence="2 3">
    <name type="scientific">Gloeocapsopsis dulcis AAB1 = 1H9</name>
    <dbReference type="NCBI Taxonomy" id="1433147"/>
    <lineage>
        <taxon>Bacteria</taxon>
        <taxon>Bacillati</taxon>
        <taxon>Cyanobacteriota</taxon>
        <taxon>Cyanophyceae</taxon>
        <taxon>Oscillatoriophycideae</taxon>
        <taxon>Chroococcales</taxon>
        <taxon>Chroococcaceae</taxon>
        <taxon>Gloeocapsopsis</taxon>
        <taxon>Gloeocapsopsis dulcis</taxon>
    </lineage>
</organism>
<dbReference type="InterPro" id="IPR036737">
    <property type="entry name" value="OmpA-like_sf"/>
</dbReference>
<keyword evidence="2" id="KW-0282">Flagellum</keyword>
<keyword evidence="2" id="KW-0969">Cilium</keyword>
<keyword evidence="2" id="KW-0966">Cell projection</keyword>
<evidence type="ECO:0000256" key="1">
    <source>
        <dbReference type="SAM" id="Phobius"/>
    </source>
</evidence>
<keyword evidence="1" id="KW-1133">Transmembrane helix</keyword>
<evidence type="ECO:0000313" key="2">
    <source>
        <dbReference type="EMBL" id="MUL37691.1"/>
    </source>
</evidence>